<comment type="caution">
    <text evidence="1">The sequence shown here is derived from an EMBL/GenBank/DDBJ whole genome shotgun (WGS) entry which is preliminary data.</text>
</comment>
<dbReference type="AlphaFoldDB" id="A0A9P8UUD0"/>
<dbReference type="EMBL" id="JAGPXC010000002">
    <property type="protein sequence ID" value="KAH6658170.1"/>
    <property type="molecule type" value="Genomic_DNA"/>
</dbReference>
<feature type="non-terminal residue" evidence="1">
    <location>
        <position position="84"/>
    </location>
</feature>
<protein>
    <submittedName>
        <fullName evidence="1">Uncharacterized protein</fullName>
    </submittedName>
</protein>
<sequence>MLRIPPVYRIRILYVYTACAFPGACGDQSCCIKSQYQNALDRVISRPASPSVKGHPLLKFYNNENRHGQPTSTITFQKSILLPP</sequence>
<keyword evidence="2" id="KW-1185">Reference proteome</keyword>
<gene>
    <name evidence="1" type="ORF">BKA67DRAFT_557332</name>
</gene>
<reference evidence="1" key="1">
    <citation type="journal article" date="2021" name="Nat. Commun.">
        <title>Genetic determinants of endophytism in the Arabidopsis root mycobiome.</title>
        <authorList>
            <person name="Mesny F."/>
            <person name="Miyauchi S."/>
            <person name="Thiergart T."/>
            <person name="Pickel B."/>
            <person name="Atanasova L."/>
            <person name="Karlsson M."/>
            <person name="Huettel B."/>
            <person name="Barry K.W."/>
            <person name="Haridas S."/>
            <person name="Chen C."/>
            <person name="Bauer D."/>
            <person name="Andreopoulos W."/>
            <person name="Pangilinan J."/>
            <person name="LaButti K."/>
            <person name="Riley R."/>
            <person name="Lipzen A."/>
            <person name="Clum A."/>
            <person name="Drula E."/>
            <person name="Henrissat B."/>
            <person name="Kohler A."/>
            <person name="Grigoriev I.V."/>
            <person name="Martin F.M."/>
            <person name="Hacquard S."/>
        </authorList>
    </citation>
    <scope>NUCLEOTIDE SEQUENCE</scope>
    <source>
        <strain evidence="1">MPI-SDFR-AT-0073</strain>
    </source>
</reference>
<name>A0A9P8UUD0_9PEZI</name>
<proteinExistence type="predicted"/>
<accession>A0A9P8UUD0</accession>
<evidence type="ECO:0000313" key="1">
    <source>
        <dbReference type="EMBL" id="KAH6658170.1"/>
    </source>
</evidence>
<organism evidence="1 2">
    <name type="scientific">Truncatella angustata</name>
    <dbReference type="NCBI Taxonomy" id="152316"/>
    <lineage>
        <taxon>Eukaryota</taxon>
        <taxon>Fungi</taxon>
        <taxon>Dikarya</taxon>
        <taxon>Ascomycota</taxon>
        <taxon>Pezizomycotina</taxon>
        <taxon>Sordariomycetes</taxon>
        <taxon>Xylariomycetidae</taxon>
        <taxon>Amphisphaeriales</taxon>
        <taxon>Sporocadaceae</taxon>
        <taxon>Truncatella</taxon>
    </lineage>
</organism>
<dbReference type="RefSeq" id="XP_045962404.1">
    <property type="nucleotide sequence ID" value="XM_046102241.1"/>
</dbReference>
<dbReference type="Proteomes" id="UP000758603">
    <property type="component" value="Unassembled WGS sequence"/>
</dbReference>
<dbReference type="GeneID" id="70131133"/>
<evidence type="ECO:0000313" key="2">
    <source>
        <dbReference type="Proteomes" id="UP000758603"/>
    </source>
</evidence>